<protein>
    <submittedName>
        <fullName evidence="2">FMN reductase</fullName>
    </submittedName>
</protein>
<reference evidence="2" key="1">
    <citation type="journal article" date="2014" name="Int. J. Syst. Evol. Microbiol.">
        <title>Complete genome sequence of Corynebacterium casei LMG S-19264T (=DSM 44701T), isolated from a smear-ripened cheese.</title>
        <authorList>
            <consortium name="US DOE Joint Genome Institute (JGI-PGF)"/>
            <person name="Walter F."/>
            <person name="Albersmeier A."/>
            <person name="Kalinowski J."/>
            <person name="Ruckert C."/>
        </authorList>
    </citation>
    <scope>NUCLEOTIDE SEQUENCE</scope>
    <source>
        <strain evidence="2">CGMCC 4.5737</strain>
    </source>
</reference>
<dbReference type="Gene3D" id="3.40.50.360">
    <property type="match status" value="1"/>
</dbReference>
<dbReference type="InterPro" id="IPR050712">
    <property type="entry name" value="NAD(P)H-dep_reductase"/>
</dbReference>
<dbReference type="EMBL" id="BMMK01000070">
    <property type="protein sequence ID" value="GGM84299.1"/>
    <property type="molecule type" value="Genomic_DNA"/>
</dbReference>
<dbReference type="RefSeq" id="WP_189062153.1">
    <property type="nucleotide sequence ID" value="NZ_BMMK01000070.1"/>
</dbReference>
<sequence length="192" mass="20580">MTFTVVGIGGSLRVGSQSERALRIALRGAAEAGARTLQISGHDLLLPFYDPVTPRRTTASRHLVEALRRADGVVLVSPAYHGTVSGLVKNALDYVEDLRNDARPYLEGRAVGCVAAAQGSQAAVNTLSTLRAIAHSLRAWPTPLGVSIDSTELKLPFEGSCPDVTLRSRLQLVGQQVVEFAQARRQAVSVRR</sequence>
<proteinExistence type="predicted"/>
<dbReference type="GO" id="GO:0010181">
    <property type="term" value="F:FMN binding"/>
    <property type="evidence" value="ECO:0007669"/>
    <property type="project" value="TreeGrafter"/>
</dbReference>
<feature type="domain" description="NADPH-dependent FMN reductase-like" evidence="1">
    <location>
        <begin position="4"/>
        <end position="147"/>
    </location>
</feature>
<keyword evidence="3" id="KW-1185">Reference proteome</keyword>
<reference evidence="2" key="2">
    <citation type="submission" date="2020-09" db="EMBL/GenBank/DDBJ databases">
        <authorList>
            <person name="Sun Q."/>
            <person name="Zhou Y."/>
        </authorList>
    </citation>
    <scope>NUCLEOTIDE SEQUENCE</scope>
    <source>
        <strain evidence="2">CGMCC 4.5737</strain>
    </source>
</reference>
<dbReference type="InterPro" id="IPR029039">
    <property type="entry name" value="Flavoprotein-like_sf"/>
</dbReference>
<dbReference type="GO" id="GO:0016491">
    <property type="term" value="F:oxidoreductase activity"/>
    <property type="evidence" value="ECO:0007669"/>
    <property type="project" value="InterPro"/>
</dbReference>
<evidence type="ECO:0000313" key="2">
    <source>
        <dbReference type="EMBL" id="GGM84299.1"/>
    </source>
</evidence>
<evidence type="ECO:0000313" key="3">
    <source>
        <dbReference type="Proteomes" id="UP000637578"/>
    </source>
</evidence>
<organism evidence="2 3">
    <name type="scientific">Longimycelium tulufanense</name>
    <dbReference type="NCBI Taxonomy" id="907463"/>
    <lineage>
        <taxon>Bacteria</taxon>
        <taxon>Bacillati</taxon>
        <taxon>Actinomycetota</taxon>
        <taxon>Actinomycetes</taxon>
        <taxon>Pseudonocardiales</taxon>
        <taxon>Pseudonocardiaceae</taxon>
        <taxon>Longimycelium</taxon>
    </lineage>
</organism>
<dbReference type="InterPro" id="IPR005025">
    <property type="entry name" value="FMN_Rdtase-like_dom"/>
</dbReference>
<accession>A0A8J3FZF9</accession>
<gene>
    <name evidence="2" type="ORF">GCM10012275_63710</name>
</gene>
<name>A0A8J3FZF9_9PSEU</name>
<dbReference type="AlphaFoldDB" id="A0A8J3FZF9"/>
<dbReference type="Proteomes" id="UP000637578">
    <property type="component" value="Unassembled WGS sequence"/>
</dbReference>
<dbReference type="Pfam" id="PF03358">
    <property type="entry name" value="FMN_red"/>
    <property type="match status" value="1"/>
</dbReference>
<dbReference type="SUPFAM" id="SSF52218">
    <property type="entry name" value="Flavoproteins"/>
    <property type="match status" value="1"/>
</dbReference>
<dbReference type="PANTHER" id="PTHR30543">
    <property type="entry name" value="CHROMATE REDUCTASE"/>
    <property type="match status" value="1"/>
</dbReference>
<dbReference type="GO" id="GO:0005829">
    <property type="term" value="C:cytosol"/>
    <property type="evidence" value="ECO:0007669"/>
    <property type="project" value="TreeGrafter"/>
</dbReference>
<evidence type="ECO:0000259" key="1">
    <source>
        <dbReference type="Pfam" id="PF03358"/>
    </source>
</evidence>
<comment type="caution">
    <text evidence="2">The sequence shown here is derived from an EMBL/GenBank/DDBJ whole genome shotgun (WGS) entry which is preliminary data.</text>
</comment>
<dbReference type="PANTHER" id="PTHR30543:SF21">
    <property type="entry name" value="NAD(P)H-DEPENDENT FMN REDUCTASE LOT6"/>
    <property type="match status" value="1"/>
</dbReference>